<keyword evidence="1" id="KW-0472">Membrane</keyword>
<comment type="caution">
    <text evidence="3">The sequence shown here is derived from an EMBL/GenBank/DDBJ whole genome shotgun (WGS) entry which is preliminary data.</text>
</comment>
<dbReference type="EMBL" id="WKMW01000001">
    <property type="protein sequence ID" value="MRY82727.1"/>
    <property type="molecule type" value="Genomic_DNA"/>
</dbReference>
<keyword evidence="1" id="KW-0812">Transmembrane</keyword>
<dbReference type="EMBL" id="WKMX01000001">
    <property type="protein sequence ID" value="MRZ04680.1"/>
    <property type="molecule type" value="Genomic_DNA"/>
</dbReference>
<dbReference type="AlphaFoldDB" id="A0A6I2NU16"/>
<evidence type="ECO:0000313" key="4">
    <source>
        <dbReference type="Proteomes" id="UP000450599"/>
    </source>
</evidence>
<name>A0A6I2NU16_PARDI</name>
<feature type="transmembrane region" description="Helical" evidence="1">
    <location>
        <begin position="20"/>
        <end position="46"/>
    </location>
</feature>
<gene>
    <name evidence="3" type="ORF">GKD54_00305</name>
    <name evidence="2" type="ORF">GKD58_00305</name>
</gene>
<sequence length="71" mass="8724">MGRRYNRDNTWFRKSVPDDIVQIVSVLIYLLCFTLHYFSFQLYLTIMKLKFAKRMSYIKASEIRETEFNHH</sequence>
<proteinExistence type="predicted"/>
<protein>
    <submittedName>
        <fullName evidence="3">Uncharacterized protein</fullName>
    </submittedName>
</protein>
<evidence type="ECO:0000313" key="3">
    <source>
        <dbReference type="EMBL" id="MRZ04680.1"/>
    </source>
</evidence>
<accession>A0A6I2NU16</accession>
<keyword evidence="1" id="KW-1133">Transmembrane helix</keyword>
<evidence type="ECO:0000256" key="1">
    <source>
        <dbReference type="SAM" id="Phobius"/>
    </source>
</evidence>
<evidence type="ECO:0000313" key="5">
    <source>
        <dbReference type="Proteomes" id="UP000471216"/>
    </source>
</evidence>
<evidence type="ECO:0000313" key="2">
    <source>
        <dbReference type="EMBL" id="MRY82727.1"/>
    </source>
</evidence>
<organism evidence="3 5">
    <name type="scientific">Parabacteroides distasonis</name>
    <dbReference type="NCBI Taxonomy" id="823"/>
    <lineage>
        <taxon>Bacteria</taxon>
        <taxon>Pseudomonadati</taxon>
        <taxon>Bacteroidota</taxon>
        <taxon>Bacteroidia</taxon>
        <taxon>Bacteroidales</taxon>
        <taxon>Tannerellaceae</taxon>
        <taxon>Parabacteroides</taxon>
    </lineage>
</organism>
<dbReference type="Proteomes" id="UP000471216">
    <property type="component" value="Unassembled WGS sequence"/>
</dbReference>
<reference evidence="4 5" key="1">
    <citation type="journal article" date="2019" name="Nat. Med.">
        <title>A library of human gut bacterial isolates paired with longitudinal multiomics data enables mechanistic microbiome research.</title>
        <authorList>
            <person name="Poyet M."/>
            <person name="Groussin M."/>
            <person name="Gibbons S.M."/>
            <person name="Avila-Pacheco J."/>
            <person name="Jiang X."/>
            <person name="Kearney S.M."/>
            <person name="Perrotta A.R."/>
            <person name="Berdy B."/>
            <person name="Zhao S."/>
            <person name="Lieberman T.D."/>
            <person name="Swanson P.K."/>
            <person name="Smith M."/>
            <person name="Roesemann S."/>
            <person name="Alexander J.E."/>
            <person name="Rich S.A."/>
            <person name="Livny J."/>
            <person name="Vlamakis H."/>
            <person name="Clish C."/>
            <person name="Bullock K."/>
            <person name="Deik A."/>
            <person name="Scott J."/>
            <person name="Pierce K.A."/>
            <person name="Xavier R.J."/>
            <person name="Alm E.J."/>
        </authorList>
    </citation>
    <scope>NUCLEOTIDE SEQUENCE [LARGE SCALE GENOMIC DNA]</scope>
    <source>
        <strain evidence="3 5">BIOML-A10</strain>
        <strain evidence="2 4">BIOML-A11</strain>
    </source>
</reference>
<dbReference type="Proteomes" id="UP000450599">
    <property type="component" value="Unassembled WGS sequence"/>
</dbReference>